<evidence type="ECO:0000313" key="2">
    <source>
        <dbReference type="EMBL" id="AKF04163.1"/>
    </source>
</evidence>
<feature type="region of interest" description="Disordered" evidence="1">
    <location>
        <begin position="1"/>
        <end position="40"/>
    </location>
</feature>
<evidence type="ECO:0000256" key="1">
    <source>
        <dbReference type="SAM" id="MobiDB-lite"/>
    </source>
</evidence>
<reference evidence="2 3" key="1">
    <citation type="submission" date="2015-03" db="EMBL/GenBank/DDBJ databases">
        <title>Genome assembly of Sandaracinus amylolyticus DSM 53668.</title>
        <authorList>
            <person name="Sharma G."/>
            <person name="Subramanian S."/>
        </authorList>
    </citation>
    <scope>NUCLEOTIDE SEQUENCE [LARGE SCALE GENOMIC DNA]</scope>
    <source>
        <strain evidence="2 3">DSM 53668</strain>
    </source>
</reference>
<organism evidence="2 3">
    <name type="scientific">Sandaracinus amylolyticus</name>
    <dbReference type="NCBI Taxonomy" id="927083"/>
    <lineage>
        <taxon>Bacteria</taxon>
        <taxon>Pseudomonadati</taxon>
        <taxon>Myxococcota</taxon>
        <taxon>Polyangia</taxon>
        <taxon>Polyangiales</taxon>
        <taxon>Sandaracinaceae</taxon>
        <taxon>Sandaracinus</taxon>
    </lineage>
</organism>
<dbReference type="KEGG" id="samy:DB32_001312"/>
<dbReference type="Proteomes" id="UP000034883">
    <property type="component" value="Chromosome"/>
</dbReference>
<dbReference type="EMBL" id="CP011125">
    <property type="protein sequence ID" value="AKF04163.1"/>
    <property type="molecule type" value="Genomic_DNA"/>
</dbReference>
<accession>A0A0F6YFY1</accession>
<feature type="compositionally biased region" description="Low complexity" evidence="1">
    <location>
        <begin position="25"/>
        <end position="36"/>
    </location>
</feature>
<dbReference type="AlphaFoldDB" id="A0A0F6YFY1"/>
<proteinExistence type="predicted"/>
<gene>
    <name evidence="2" type="ORF">DB32_001312</name>
</gene>
<name>A0A0F6YFY1_9BACT</name>
<sequence length="279" mass="28990">MLVDSGPMQQGPDAGPTGVDSGTIPGSDAGPGSDSGPRIDAPLGCPPGAARCEGEVAVTCEDGVELRDDCTARDAYCDEGTCVERVCEPGSRACSPDRRSVLECDARGSAQTTTPCALFCDATSATCLLEGGACEGLPTIAVGDTERFSLCSEDDDDTHAASGDCGTSRADAGDRTFALTITEDRFYVIDLRDVDGTRGVDTVVYLRRTCDDGDTQVACDDDVPCTESDPTIGGCASGVQVRQSRIAQRLSPGTYYVVADAFEYDGFGCGTVELRVRAP</sequence>
<protein>
    <submittedName>
        <fullName evidence="2">Uncharacterized protein</fullName>
    </submittedName>
</protein>
<evidence type="ECO:0000313" key="3">
    <source>
        <dbReference type="Proteomes" id="UP000034883"/>
    </source>
</evidence>
<keyword evidence="3" id="KW-1185">Reference proteome</keyword>